<dbReference type="GO" id="GO:0006231">
    <property type="term" value="P:dTMP biosynthetic process"/>
    <property type="evidence" value="ECO:0007669"/>
    <property type="project" value="InterPro"/>
</dbReference>
<accession>A0A1F8FE79</accession>
<evidence type="ECO:0000313" key="1">
    <source>
        <dbReference type="EMBL" id="OGN11472.1"/>
    </source>
</evidence>
<reference evidence="1 2" key="1">
    <citation type="journal article" date="2016" name="Nat. Commun.">
        <title>Thousands of microbial genomes shed light on interconnected biogeochemical processes in an aquifer system.</title>
        <authorList>
            <person name="Anantharaman K."/>
            <person name="Brown C.T."/>
            <person name="Hug L.A."/>
            <person name="Sharon I."/>
            <person name="Castelle C.J."/>
            <person name="Probst A.J."/>
            <person name="Thomas B.C."/>
            <person name="Singh A."/>
            <person name="Wilkins M.J."/>
            <person name="Karaoz U."/>
            <person name="Brodie E.L."/>
            <person name="Williams K.H."/>
            <person name="Hubbard S.S."/>
            <person name="Banfield J.F."/>
        </authorList>
    </citation>
    <scope>NUCLEOTIDE SEQUENCE [LARGE SCALE GENOMIC DNA]</scope>
</reference>
<dbReference type="GO" id="GO:0050797">
    <property type="term" value="F:thymidylate synthase (FAD) activity"/>
    <property type="evidence" value="ECO:0007669"/>
    <property type="project" value="InterPro"/>
</dbReference>
<dbReference type="InterPro" id="IPR003669">
    <property type="entry name" value="Thymidylate_synthase_ThyX"/>
</dbReference>
<dbReference type="EMBL" id="MGJT01000031">
    <property type="protein sequence ID" value="OGN11472.1"/>
    <property type="molecule type" value="Genomic_DNA"/>
</dbReference>
<evidence type="ECO:0008006" key="3">
    <source>
        <dbReference type="Google" id="ProtNLM"/>
    </source>
</evidence>
<dbReference type="Proteomes" id="UP000178197">
    <property type="component" value="Unassembled WGS sequence"/>
</dbReference>
<dbReference type="AlphaFoldDB" id="A0A1F8FE79"/>
<name>A0A1F8FE79_9BACT</name>
<evidence type="ECO:0000313" key="2">
    <source>
        <dbReference type="Proteomes" id="UP000178197"/>
    </source>
</evidence>
<dbReference type="Pfam" id="PF02511">
    <property type="entry name" value="Thy1"/>
    <property type="match status" value="1"/>
</dbReference>
<dbReference type="InterPro" id="IPR036098">
    <property type="entry name" value="Thymidylate_synthase_ThyX_sf"/>
</dbReference>
<gene>
    <name evidence="1" type="ORF">A3C71_02340</name>
</gene>
<sequence>MGEKMNYPDKVLDLGRQFVFSELKYFWTSNEARVLRLFFTNLFNRVFFMFGLQPNDGASLLAMYSRIKNTRGLRGAFVDNFLPQFLATRLMVVEEEYGGSEAEFLKKNKIKRLDDFVNFSEKTAELFEEFLTAMADPDYMTKFANSRKVLAFLKTWLDKYGHNSIARTANLWICCEMISILAAKSFEWNRPGSGFIELSTRYVDMSGKDYYPIQRELAELYGINPLKITSVIEKGFSLYRELAGENFDGSFPCFLREQFGGLYADDPEGLKAGVIGETCDVLGNLLPCATLTSVGMSISGEALPKLLAHLVLDNTPENLALVEAIIEESKKVGGYQFVRHFEPSEWERENWRYLPVTDEILTTDSVSTAWMQGKGQGLRGVVEEILNTKMESRYTDRELGGLTGLECFLRQAGSTKRGEFDKLPREFEVAAVLFQGMMSFRGWRDLQRQGFCTHFRSLVTPNLGFYRYDKPAPAELRNTFDKLYRYNYFLYQKLINNQKVSPLLLQYILAMGNMVMFEMAGNLRQMEFCDWQRTKWSVNHEVRQVFMSMEKELRSLLPWWEKISRADLIPSYVFARGERPHALGSVFAKDQKDKKEE</sequence>
<protein>
    <recommendedName>
        <fullName evidence="3">Thymidylate synthase</fullName>
    </recommendedName>
</protein>
<dbReference type="GO" id="GO:0050660">
    <property type="term" value="F:flavin adenine dinucleotide binding"/>
    <property type="evidence" value="ECO:0007669"/>
    <property type="project" value="InterPro"/>
</dbReference>
<dbReference type="Gene3D" id="3.30.1360.170">
    <property type="match status" value="2"/>
</dbReference>
<comment type="caution">
    <text evidence="1">The sequence shown here is derived from an EMBL/GenBank/DDBJ whole genome shotgun (WGS) entry which is preliminary data.</text>
</comment>
<dbReference type="SUPFAM" id="SSF69796">
    <property type="entry name" value="Thymidylate synthase-complementing protein Thy1"/>
    <property type="match status" value="2"/>
</dbReference>
<proteinExistence type="predicted"/>
<organism evidence="1 2">
    <name type="scientific">Candidatus Yanofskybacteria bacterium RIFCSPHIGHO2_02_FULL_43_15c</name>
    <dbReference type="NCBI Taxonomy" id="1802679"/>
    <lineage>
        <taxon>Bacteria</taxon>
        <taxon>Candidatus Yanofskyibacteriota</taxon>
    </lineage>
</organism>